<keyword evidence="3" id="KW-1185">Reference proteome</keyword>
<gene>
    <name evidence="2" type="ORF">DPMN_113796</name>
</gene>
<reference evidence="2" key="1">
    <citation type="journal article" date="2019" name="bioRxiv">
        <title>The Genome of the Zebra Mussel, Dreissena polymorpha: A Resource for Invasive Species Research.</title>
        <authorList>
            <person name="McCartney M.A."/>
            <person name="Auch B."/>
            <person name="Kono T."/>
            <person name="Mallez S."/>
            <person name="Zhang Y."/>
            <person name="Obille A."/>
            <person name="Becker A."/>
            <person name="Abrahante J.E."/>
            <person name="Garbe J."/>
            <person name="Badalamenti J.P."/>
            <person name="Herman A."/>
            <person name="Mangelson H."/>
            <person name="Liachko I."/>
            <person name="Sullivan S."/>
            <person name="Sone E.D."/>
            <person name="Koren S."/>
            <person name="Silverstein K.A.T."/>
            <person name="Beckman K.B."/>
            <person name="Gohl D.M."/>
        </authorList>
    </citation>
    <scope>NUCLEOTIDE SEQUENCE</scope>
    <source>
        <strain evidence="2">Duluth1</strain>
        <tissue evidence="2">Whole animal</tissue>
    </source>
</reference>
<accession>A0A9D4KIY8</accession>
<evidence type="ECO:0000256" key="1">
    <source>
        <dbReference type="SAM" id="MobiDB-lite"/>
    </source>
</evidence>
<sequence>MKSPVVKTHLRIGPMKSLTLEKERERRSTATDSSASTRGLSYSTANVNAYSNQ</sequence>
<dbReference type="AlphaFoldDB" id="A0A9D4KIY8"/>
<feature type="compositionally biased region" description="Polar residues" evidence="1">
    <location>
        <begin position="39"/>
        <end position="53"/>
    </location>
</feature>
<reference evidence="2" key="2">
    <citation type="submission" date="2020-11" db="EMBL/GenBank/DDBJ databases">
        <authorList>
            <person name="McCartney M.A."/>
            <person name="Auch B."/>
            <person name="Kono T."/>
            <person name="Mallez S."/>
            <person name="Becker A."/>
            <person name="Gohl D.M."/>
            <person name="Silverstein K.A.T."/>
            <person name="Koren S."/>
            <person name="Bechman K.B."/>
            <person name="Herman A."/>
            <person name="Abrahante J.E."/>
            <person name="Garbe J."/>
        </authorList>
    </citation>
    <scope>NUCLEOTIDE SEQUENCE</scope>
    <source>
        <strain evidence="2">Duluth1</strain>
        <tissue evidence="2">Whole animal</tissue>
    </source>
</reference>
<organism evidence="2 3">
    <name type="scientific">Dreissena polymorpha</name>
    <name type="common">Zebra mussel</name>
    <name type="synonym">Mytilus polymorpha</name>
    <dbReference type="NCBI Taxonomy" id="45954"/>
    <lineage>
        <taxon>Eukaryota</taxon>
        <taxon>Metazoa</taxon>
        <taxon>Spiralia</taxon>
        <taxon>Lophotrochozoa</taxon>
        <taxon>Mollusca</taxon>
        <taxon>Bivalvia</taxon>
        <taxon>Autobranchia</taxon>
        <taxon>Heteroconchia</taxon>
        <taxon>Euheterodonta</taxon>
        <taxon>Imparidentia</taxon>
        <taxon>Neoheterodontei</taxon>
        <taxon>Myida</taxon>
        <taxon>Dreissenoidea</taxon>
        <taxon>Dreissenidae</taxon>
        <taxon>Dreissena</taxon>
    </lineage>
</organism>
<protein>
    <submittedName>
        <fullName evidence="2">Uncharacterized protein</fullName>
    </submittedName>
</protein>
<proteinExistence type="predicted"/>
<dbReference type="Proteomes" id="UP000828390">
    <property type="component" value="Unassembled WGS sequence"/>
</dbReference>
<evidence type="ECO:0000313" key="3">
    <source>
        <dbReference type="Proteomes" id="UP000828390"/>
    </source>
</evidence>
<comment type="caution">
    <text evidence="2">The sequence shown here is derived from an EMBL/GenBank/DDBJ whole genome shotgun (WGS) entry which is preliminary data.</text>
</comment>
<dbReference type="EMBL" id="JAIWYP010000004">
    <property type="protein sequence ID" value="KAH3840349.1"/>
    <property type="molecule type" value="Genomic_DNA"/>
</dbReference>
<feature type="non-terminal residue" evidence="2">
    <location>
        <position position="53"/>
    </location>
</feature>
<name>A0A9D4KIY8_DREPO</name>
<feature type="region of interest" description="Disordered" evidence="1">
    <location>
        <begin position="1"/>
        <end position="53"/>
    </location>
</feature>
<evidence type="ECO:0000313" key="2">
    <source>
        <dbReference type="EMBL" id="KAH3840349.1"/>
    </source>
</evidence>
<feature type="compositionally biased region" description="Basic and acidic residues" evidence="1">
    <location>
        <begin position="19"/>
        <end position="29"/>
    </location>
</feature>